<evidence type="ECO:0000313" key="1">
    <source>
        <dbReference type="EMBL" id="TEB19781.1"/>
    </source>
</evidence>
<dbReference type="AlphaFoldDB" id="A0A4Y7SDF2"/>
<proteinExistence type="predicted"/>
<gene>
    <name evidence="1" type="ORF">FA13DRAFT_323584</name>
</gene>
<organism evidence="1 2">
    <name type="scientific">Coprinellus micaceus</name>
    <name type="common">Glistening ink-cap mushroom</name>
    <name type="synonym">Coprinus micaceus</name>
    <dbReference type="NCBI Taxonomy" id="71717"/>
    <lineage>
        <taxon>Eukaryota</taxon>
        <taxon>Fungi</taxon>
        <taxon>Dikarya</taxon>
        <taxon>Basidiomycota</taxon>
        <taxon>Agaricomycotina</taxon>
        <taxon>Agaricomycetes</taxon>
        <taxon>Agaricomycetidae</taxon>
        <taxon>Agaricales</taxon>
        <taxon>Agaricineae</taxon>
        <taxon>Psathyrellaceae</taxon>
        <taxon>Coprinellus</taxon>
    </lineage>
</organism>
<comment type="caution">
    <text evidence="1">The sequence shown here is derived from an EMBL/GenBank/DDBJ whole genome shotgun (WGS) entry which is preliminary data.</text>
</comment>
<protein>
    <submittedName>
        <fullName evidence="1">Uncharacterized protein</fullName>
    </submittedName>
</protein>
<sequence length="79" mass="8891">MHPVIGICGPRVVPTPVSSDFSTSRVRRIKARWSDYDPSMYCRGESTPLGQMPGSFPPWTLLVTSRARFAVRSTIHSLW</sequence>
<evidence type="ECO:0000313" key="2">
    <source>
        <dbReference type="Proteomes" id="UP000298030"/>
    </source>
</evidence>
<reference evidence="1 2" key="1">
    <citation type="journal article" date="2019" name="Nat. Ecol. Evol.">
        <title>Megaphylogeny resolves global patterns of mushroom evolution.</title>
        <authorList>
            <person name="Varga T."/>
            <person name="Krizsan K."/>
            <person name="Foldi C."/>
            <person name="Dima B."/>
            <person name="Sanchez-Garcia M."/>
            <person name="Sanchez-Ramirez S."/>
            <person name="Szollosi G.J."/>
            <person name="Szarkandi J.G."/>
            <person name="Papp V."/>
            <person name="Albert L."/>
            <person name="Andreopoulos W."/>
            <person name="Angelini C."/>
            <person name="Antonin V."/>
            <person name="Barry K.W."/>
            <person name="Bougher N.L."/>
            <person name="Buchanan P."/>
            <person name="Buyck B."/>
            <person name="Bense V."/>
            <person name="Catcheside P."/>
            <person name="Chovatia M."/>
            <person name="Cooper J."/>
            <person name="Damon W."/>
            <person name="Desjardin D."/>
            <person name="Finy P."/>
            <person name="Geml J."/>
            <person name="Haridas S."/>
            <person name="Hughes K."/>
            <person name="Justo A."/>
            <person name="Karasinski D."/>
            <person name="Kautmanova I."/>
            <person name="Kiss B."/>
            <person name="Kocsube S."/>
            <person name="Kotiranta H."/>
            <person name="LaButti K.M."/>
            <person name="Lechner B.E."/>
            <person name="Liimatainen K."/>
            <person name="Lipzen A."/>
            <person name="Lukacs Z."/>
            <person name="Mihaltcheva S."/>
            <person name="Morgado L.N."/>
            <person name="Niskanen T."/>
            <person name="Noordeloos M.E."/>
            <person name="Ohm R.A."/>
            <person name="Ortiz-Santana B."/>
            <person name="Ovrebo C."/>
            <person name="Racz N."/>
            <person name="Riley R."/>
            <person name="Savchenko A."/>
            <person name="Shiryaev A."/>
            <person name="Soop K."/>
            <person name="Spirin V."/>
            <person name="Szebenyi C."/>
            <person name="Tomsovsky M."/>
            <person name="Tulloss R.E."/>
            <person name="Uehling J."/>
            <person name="Grigoriev I.V."/>
            <person name="Vagvolgyi C."/>
            <person name="Papp T."/>
            <person name="Martin F.M."/>
            <person name="Miettinen O."/>
            <person name="Hibbett D.S."/>
            <person name="Nagy L.G."/>
        </authorList>
    </citation>
    <scope>NUCLEOTIDE SEQUENCE [LARGE SCALE GENOMIC DNA]</scope>
    <source>
        <strain evidence="1 2">FP101781</strain>
    </source>
</reference>
<name>A0A4Y7SDF2_COPMI</name>
<dbReference type="Proteomes" id="UP000298030">
    <property type="component" value="Unassembled WGS sequence"/>
</dbReference>
<accession>A0A4Y7SDF2</accession>
<dbReference type="EMBL" id="QPFP01000173">
    <property type="protein sequence ID" value="TEB19781.1"/>
    <property type="molecule type" value="Genomic_DNA"/>
</dbReference>
<keyword evidence="2" id="KW-1185">Reference proteome</keyword>